<evidence type="ECO:0000313" key="4">
    <source>
        <dbReference type="EMBL" id="KAJ6235839.1"/>
    </source>
</evidence>
<evidence type="ECO:0000256" key="1">
    <source>
        <dbReference type="ARBA" id="ARBA00022737"/>
    </source>
</evidence>
<protein>
    <submittedName>
        <fullName evidence="4">Molting protein mlt-4</fullName>
    </submittedName>
</protein>
<dbReference type="InterPro" id="IPR011333">
    <property type="entry name" value="SKP1/BTB/POZ_sf"/>
</dbReference>
<dbReference type="Proteomes" id="UP001150062">
    <property type="component" value="Unassembled WGS sequence"/>
</dbReference>
<evidence type="ECO:0000313" key="5">
    <source>
        <dbReference type="Proteomes" id="UP001150062"/>
    </source>
</evidence>
<evidence type="ECO:0000259" key="3">
    <source>
        <dbReference type="PROSITE" id="PS50097"/>
    </source>
</evidence>
<feature type="domain" description="BTB" evidence="3">
    <location>
        <begin position="758"/>
        <end position="830"/>
    </location>
</feature>
<dbReference type="Pfam" id="PF12796">
    <property type="entry name" value="Ank_2"/>
    <property type="match status" value="1"/>
</dbReference>
<sequence length="858" mass="101369">MLGLKVDFLKILFKHFPQIDLSVKNTTQNNFLHCIFEINNNPTYELIKFLIDKGVNINEENNDSSTPLHKFCLYCPNITKESIKLFFDHSINTNHISRFGYTPFHSLCIKQQETNFEIIEYFYSLTENKKTIGINNFKLLCSIQAKPKLITYCFALGTDPNLNNYERNTPFHNLCRQSPTFEMIKLSIEKGANLNSLDKSKKTPFDYICSGEPTIEILKFCISKGADLNIDKLAKSKSGKSYKKIRNNRNQRNTIIHNISRCSKPKIELFDYLSQDLKLDLKIQNFQNENCFHLLCKNQNATIEVINYCIKKNIDINTKTSHSGNALHYYLARRDSQYDFEIIKLLINSNIDHQMTNCQGENSFHLLIKYHNPSLEIMDYFFNNVFKATFDLNETFNEDDFSSFHQLCRYKNTKIELLDCFIQNGANINQQDKILNTPFHYICNINPCLEVLQFCLQNDPDLSLQNKDGDTALHLLVRMNEKFDYTDLFVKIEIKYFSITNNYIRNVFHNLCRNGDPNSRTIEYFLNAGLNPNDLDHFKCSPFGYFCNKYSNKTKNFNLNTYKLFFKNGADFNQKLSYGETPFHAICQFTPDVNLIKYCLIKGADKSIRGKFYETPKAKCLRKCRKKYPERIPLFKEIFNTNFNCLEIDFKHYFEKKEFTDFEIKGIKVHAKILEIRLKKKRNQIKEILENYSSEVINILLKWVYYDEVPSKETISLKNLKDFNQIIQTCFHDIEIENPKELTLKYSMKKLFYDENSKDLSIIIKDQEKQKKELKVHKFILQCRSQLFRKMFLSINNPNLTKIKDYSGKSYESLEIFIRYLYTEKINERKVTNEIQEELNDVVEYFQLNPNCSFIFLL</sequence>
<dbReference type="InterPro" id="IPR000210">
    <property type="entry name" value="BTB/POZ_dom"/>
</dbReference>
<dbReference type="PANTHER" id="PTHR24123">
    <property type="entry name" value="ANKYRIN REPEAT-CONTAINING"/>
    <property type="match status" value="1"/>
</dbReference>
<dbReference type="PROSITE" id="PS50097">
    <property type="entry name" value="BTB"/>
    <property type="match status" value="1"/>
</dbReference>
<dbReference type="SUPFAM" id="SSF48403">
    <property type="entry name" value="Ankyrin repeat"/>
    <property type="match status" value="3"/>
</dbReference>
<organism evidence="4 5">
    <name type="scientific">Anaeramoeba flamelloides</name>
    <dbReference type="NCBI Taxonomy" id="1746091"/>
    <lineage>
        <taxon>Eukaryota</taxon>
        <taxon>Metamonada</taxon>
        <taxon>Anaeramoebidae</taxon>
        <taxon>Anaeramoeba</taxon>
    </lineage>
</organism>
<dbReference type="Pfam" id="PF13857">
    <property type="entry name" value="Ank_5"/>
    <property type="match status" value="1"/>
</dbReference>
<dbReference type="SUPFAM" id="SSF54695">
    <property type="entry name" value="POZ domain"/>
    <property type="match status" value="1"/>
</dbReference>
<dbReference type="SMART" id="SM00248">
    <property type="entry name" value="ANK"/>
    <property type="match status" value="14"/>
</dbReference>
<dbReference type="InterPro" id="IPR002110">
    <property type="entry name" value="Ankyrin_rpt"/>
</dbReference>
<dbReference type="InterPro" id="IPR036770">
    <property type="entry name" value="Ankyrin_rpt-contain_sf"/>
</dbReference>
<dbReference type="Gene3D" id="3.30.710.10">
    <property type="entry name" value="Potassium Channel Kv1.1, Chain A"/>
    <property type="match status" value="1"/>
</dbReference>
<dbReference type="Gene3D" id="1.25.40.20">
    <property type="entry name" value="Ankyrin repeat-containing domain"/>
    <property type="match status" value="4"/>
</dbReference>
<dbReference type="Pfam" id="PF00651">
    <property type="entry name" value="BTB"/>
    <property type="match status" value="1"/>
</dbReference>
<dbReference type="CDD" id="cd18186">
    <property type="entry name" value="BTB_POZ_ZBTB_KLHL-like"/>
    <property type="match status" value="1"/>
</dbReference>
<keyword evidence="5" id="KW-1185">Reference proteome</keyword>
<dbReference type="EMBL" id="JAOAOG010000254">
    <property type="protein sequence ID" value="KAJ6235839.1"/>
    <property type="molecule type" value="Genomic_DNA"/>
</dbReference>
<evidence type="ECO:0000256" key="2">
    <source>
        <dbReference type="ARBA" id="ARBA00023043"/>
    </source>
</evidence>
<gene>
    <name evidence="4" type="ORF">M0813_28399</name>
</gene>
<name>A0ABQ8XTV1_9EUKA</name>
<keyword evidence="1" id="KW-0677">Repeat</keyword>
<dbReference type="InterPro" id="IPR051165">
    <property type="entry name" value="Multifunctional_ANK_Repeat"/>
</dbReference>
<keyword evidence="2" id="KW-0040">ANK repeat</keyword>
<accession>A0ABQ8XTV1</accession>
<reference evidence="4" key="1">
    <citation type="submission" date="2022-08" db="EMBL/GenBank/DDBJ databases">
        <title>Novel sulfate-reducing endosymbionts in the free-living metamonad Anaeramoeba.</title>
        <authorList>
            <person name="Jerlstrom-Hultqvist J."/>
            <person name="Cepicka I."/>
            <person name="Gallot-Lavallee L."/>
            <person name="Salas-Leiva D."/>
            <person name="Curtis B.A."/>
            <person name="Zahonova K."/>
            <person name="Pipaliya S."/>
            <person name="Dacks J."/>
            <person name="Roger A.J."/>
        </authorList>
    </citation>
    <scope>NUCLEOTIDE SEQUENCE</scope>
    <source>
        <strain evidence="4">Schooner1</strain>
    </source>
</reference>
<proteinExistence type="predicted"/>
<comment type="caution">
    <text evidence="4">The sequence shown here is derived from an EMBL/GenBank/DDBJ whole genome shotgun (WGS) entry which is preliminary data.</text>
</comment>